<keyword evidence="3 8" id="KW-0540">Nuclease</keyword>
<dbReference type="PANTHER" id="PTHR33653">
    <property type="entry name" value="RIBONUCLEASE VAPC2"/>
    <property type="match status" value="1"/>
</dbReference>
<dbReference type="Proteomes" id="UP000655994">
    <property type="component" value="Unassembled WGS sequence"/>
</dbReference>
<dbReference type="Proteomes" id="UP000621390">
    <property type="component" value="Unassembled WGS sequence"/>
</dbReference>
<dbReference type="HAMAP" id="MF_00265">
    <property type="entry name" value="VapC_Nob1"/>
    <property type="match status" value="1"/>
</dbReference>
<feature type="domain" description="PIN" evidence="9">
    <location>
        <begin position="5"/>
        <end position="125"/>
    </location>
</feature>
<dbReference type="InterPro" id="IPR029060">
    <property type="entry name" value="PIN-like_dom_sf"/>
</dbReference>
<comment type="cofactor">
    <cofactor evidence="1 8">
        <name>Mg(2+)</name>
        <dbReference type="ChEBI" id="CHEBI:18420"/>
    </cofactor>
</comment>
<dbReference type="EMBL" id="JAEMOP010000002">
    <property type="protein sequence ID" value="MBJ7314714.1"/>
    <property type="molecule type" value="Genomic_DNA"/>
</dbReference>
<evidence type="ECO:0000256" key="4">
    <source>
        <dbReference type="ARBA" id="ARBA00022723"/>
    </source>
</evidence>
<dbReference type="EMBL" id="JAEMOS010000036">
    <property type="protein sequence ID" value="MBJ7267509.1"/>
    <property type="molecule type" value="Genomic_DNA"/>
</dbReference>
<gene>
    <name evidence="8" type="primary">vapC</name>
    <name evidence="10" type="ORF">JHC10_11240</name>
    <name evidence="11" type="ORF">JHC11_01675</name>
</gene>
<evidence type="ECO:0000256" key="3">
    <source>
        <dbReference type="ARBA" id="ARBA00022722"/>
    </source>
</evidence>
<keyword evidence="8" id="KW-0800">Toxin</keyword>
<dbReference type="SUPFAM" id="SSF88723">
    <property type="entry name" value="PIN domain-like"/>
    <property type="match status" value="1"/>
</dbReference>
<proteinExistence type="inferred from homology"/>
<keyword evidence="13" id="KW-1185">Reference proteome</keyword>
<dbReference type="Pfam" id="PF01850">
    <property type="entry name" value="PIN"/>
    <property type="match status" value="1"/>
</dbReference>
<evidence type="ECO:0000256" key="8">
    <source>
        <dbReference type="HAMAP-Rule" id="MF_00265"/>
    </source>
</evidence>
<dbReference type="InterPro" id="IPR022907">
    <property type="entry name" value="VapC_family"/>
</dbReference>
<organism evidence="11 12">
    <name type="scientific">Idiomarina abyssalis</name>
    <dbReference type="NCBI Taxonomy" id="86102"/>
    <lineage>
        <taxon>Bacteria</taxon>
        <taxon>Pseudomonadati</taxon>
        <taxon>Pseudomonadota</taxon>
        <taxon>Gammaproteobacteria</taxon>
        <taxon>Alteromonadales</taxon>
        <taxon>Idiomarinaceae</taxon>
        <taxon>Idiomarina</taxon>
    </lineage>
</organism>
<name>A0A8I1G7V4_9GAMM</name>
<feature type="binding site" evidence="8">
    <location>
        <position position="8"/>
    </location>
    <ligand>
        <name>Mg(2+)</name>
        <dbReference type="ChEBI" id="CHEBI:18420"/>
    </ligand>
</feature>
<dbReference type="GO" id="GO:0016787">
    <property type="term" value="F:hydrolase activity"/>
    <property type="evidence" value="ECO:0007669"/>
    <property type="project" value="UniProtKB-KW"/>
</dbReference>
<keyword evidence="5 8" id="KW-0378">Hydrolase</keyword>
<dbReference type="NCBIfam" id="NF010285">
    <property type="entry name" value="PRK13725.1"/>
    <property type="match status" value="1"/>
</dbReference>
<reference evidence="11 13" key="1">
    <citation type="submission" date="2020-09" db="EMBL/GenBank/DDBJ databases">
        <title>Draft Genomes of Bacterial Isolates from North Pond Shallow Sediments.</title>
        <authorList>
            <person name="Kiel Reese B."/>
            <person name="Mullis M."/>
            <person name="Weisend R.E."/>
        </authorList>
    </citation>
    <scope>NUCLEOTIDE SEQUENCE</scope>
    <source>
        <strain evidence="11">KJE-2</strain>
        <strain evidence="10 13">KJE-3</strain>
    </source>
</reference>
<comment type="caution">
    <text evidence="11">The sequence shown here is derived from an EMBL/GenBank/DDBJ whole genome shotgun (WGS) entry which is preliminary data.</text>
</comment>
<accession>A0A8I1G7V4</accession>
<protein>
    <recommendedName>
        <fullName evidence="8">Ribonuclease VapC</fullName>
        <shortName evidence="8">RNase VapC</shortName>
        <ecNumber evidence="8">3.1.-.-</ecNumber>
    </recommendedName>
    <alternativeName>
        <fullName evidence="8">Toxin VapC</fullName>
    </alternativeName>
</protein>
<comment type="function">
    <text evidence="8">Toxic component of a toxin-antitoxin (TA) system. An RNase.</text>
</comment>
<dbReference type="GO" id="GO:0090729">
    <property type="term" value="F:toxin activity"/>
    <property type="evidence" value="ECO:0007669"/>
    <property type="project" value="UniProtKB-KW"/>
</dbReference>
<evidence type="ECO:0000313" key="12">
    <source>
        <dbReference type="Proteomes" id="UP000621390"/>
    </source>
</evidence>
<comment type="similarity">
    <text evidence="7 8">Belongs to the PINc/VapC protein family.</text>
</comment>
<evidence type="ECO:0000256" key="1">
    <source>
        <dbReference type="ARBA" id="ARBA00001946"/>
    </source>
</evidence>
<keyword evidence="4 8" id="KW-0479">Metal-binding</keyword>
<evidence type="ECO:0000259" key="9">
    <source>
        <dbReference type="Pfam" id="PF01850"/>
    </source>
</evidence>
<dbReference type="GO" id="GO:0000287">
    <property type="term" value="F:magnesium ion binding"/>
    <property type="evidence" value="ECO:0007669"/>
    <property type="project" value="UniProtKB-UniRule"/>
</dbReference>
<dbReference type="AlphaFoldDB" id="A0A8I1G7V4"/>
<keyword evidence="6 8" id="KW-0460">Magnesium</keyword>
<evidence type="ECO:0000313" key="11">
    <source>
        <dbReference type="EMBL" id="MBJ7314714.1"/>
    </source>
</evidence>
<dbReference type="EC" id="3.1.-.-" evidence="8"/>
<feature type="binding site" evidence="8">
    <location>
        <position position="99"/>
    </location>
    <ligand>
        <name>Mg(2+)</name>
        <dbReference type="ChEBI" id="CHEBI:18420"/>
    </ligand>
</feature>
<evidence type="ECO:0000313" key="13">
    <source>
        <dbReference type="Proteomes" id="UP000655994"/>
    </source>
</evidence>
<dbReference type="PANTHER" id="PTHR33653:SF1">
    <property type="entry name" value="RIBONUCLEASE VAPC2"/>
    <property type="match status" value="1"/>
</dbReference>
<evidence type="ECO:0000313" key="10">
    <source>
        <dbReference type="EMBL" id="MBJ7267509.1"/>
    </source>
</evidence>
<evidence type="ECO:0000256" key="6">
    <source>
        <dbReference type="ARBA" id="ARBA00022842"/>
    </source>
</evidence>
<dbReference type="OrthoDB" id="9796690at2"/>
<evidence type="ECO:0000256" key="5">
    <source>
        <dbReference type="ARBA" id="ARBA00022801"/>
    </source>
</evidence>
<sequence>MNLRYMLDTNICIYIMKNKPPYLAPIFDEHSRELCVSSVTVMELQYGVENSQQRTTNADKLDSFLARLAILNYGSDAAYHTALIRHKLKQQGTPIGPYDQMIAGHARCQGLTVVTNNVSEFERVPGLITENWLRQPPQSSVNEPTPAYR</sequence>
<dbReference type="Gene3D" id="3.40.50.1010">
    <property type="entry name" value="5'-nuclease"/>
    <property type="match status" value="1"/>
</dbReference>
<dbReference type="InterPro" id="IPR002716">
    <property type="entry name" value="PIN_dom"/>
</dbReference>
<dbReference type="GO" id="GO:0004540">
    <property type="term" value="F:RNA nuclease activity"/>
    <property type="evidence" value="ECO:0007669"/>
    <property type="project" value="InterPro"/>
</dbReference>
<evidence type="ECO:0000256" key="2">
    <source>
        <dbReference type="ARBA" id="ARBA00022649"/>
    </source>
</evidence>
<dbReference type="CDD" id="cd18745">
    <property type="entry name" value="PIN_VapC4-5_FitB-like"/>
    <property type="match status" value="1"/>
</dbReference>
<dbReference type="RefSeq" id="WP_054490419.1">
    <property type="nucleotide sequence ID" value="NZ_CAXBHZ010000006.1"/>
</dbReference>
<dbReference type="InterPro" id="IPR050556">
    <property type="entry name" value="Type_II_TA_system_RNase"/>
</dbReference>
<evidence type="ECO:0000256" key="7">
    <source>
        <dbReference type="ARBA" id="ARBA00038093"/>
    </source>
</evidence>
<keyword evidence="2 8" id="KW-1277">Toxin-antitoxin system</keyword>